<keyword evidence="1" id="KW-1133">Transmembrane helix</keyword>
<dbReference type="AlphaFoldDB" id="A0A1I7WA53"/>
<keyword evidence="2" id="KW-1185">Reference proteome</keyword>
<evidence type="ECO:0000313" key="3">
    <source>
        <dbReference type="WBParaSite" id="Hba_01566"/>
    </source>
</evidence>
<protein>
    <submittedName>
        <fullName evidence="3">Heparan-sulfate 6-O-sulfotransferase</fullName>
    </submittedName>
</protein>
<name>A0A1I7WA53_HETBA</name>
<accession>A0A1I7WA53</accession>
<evidence type="ECO:0000256" key="1">
    <source>
        <dbReference type="SAM" id="Phobius"/>
    </source>
</evidence>
<dbReference type="WBParaSite" id="Hba_01566">
    <property type="protein sequence ID" value="Hba_01566"/>
    <property type="gene ID" value="Hba_01566"/>
</dbReference>
<feature type="transmembrane region" description="Helical" evidence="1">
    <location>
        <begin position="25"/>
        <end position="43"/>
    </location>
</feature>
<sequence>MLCWHKAHQRFLLDFGKSRTQKQKFYLFILLPIASLLIGQVLLWPCGVGHRKLGKQGRIESSLRLHFFLLLLAELVRSNAPQQLPSKIPACLTEHGELFHVRGKEIPSHKNSLFFCDDIETKQFIRPTHITDYVQFYKEIYKNSYNTNPSRRQKAEIVSARRGVWWSTGRSRPVPF</sequence>
<reference evidence="3" key="1">
    <citation type="submission" date="2016-11" db="UniProtKB">
        <authorList>
            <consortium name="WormBaseParasite"/>
        </authorList>
    </citation>
    <scope>IDENTIFICATION</scope>
</reference>
<proteinExistence type="predicted"/>
<keyword evidence="1" id="KW-0472">Membrane</keyword>
<evidence type="ECO:0000313" key="2">
    <source>
        <dbReference type="Proteomes" id="UP000095283"/>
    </source>
</evidence>
<dbReference type="Proteomes" id="UP000095283">
    <property type="component" value="Unplaced"/>
</dbReference>
<keyword evidence="1" id="KW-0812">Transmembrane</keyword>
<organism evidence="2 3">
    <name type="scientific">Heterorhabditis bacteriophora</name>
    <name type="common">Entomopathogenic nematode worm</name>
    <dbReference type="NCBI Taxonomy" id="37862"/>
    <lineage>
        <taxon>Eukaryota</taxon>
        <taxon>Metazoa</taxon>
        <taxon>Ecdysozoa</taxon>
        <taxon>Nematoda</taxon>
        <taxon>Chromadorea</taxon>
        <taxon>Rhabditida</taxon>
        <taxon>Rhabditina</taxon>
        <taxon>Rhabditomorpha</taxon>
        <taxon>Strongyloidea</taxon>
        <taxon>Heterorhabditidae</taxon>
        <taxon>Heterorhabditis</taxon>
    </lineage>
</organism>